<dbReference type="InterPro" id="IPR003137">
    <property type="entry name" value="PA_domain"/>
</dbReference>
<dbReference type="OrthoDB" id="5357315at2759"/>
<dbReference type="AlphaFoldDB" id="A0A3N4LBP3"/>
<feature type="region of interest" description="Disordered" evidence="1">
    <location>
        <begin position="73"/>
        <end position="140"/>
    </location>
</feature>
<dbReference type="Proteomes" id="UP000267821">
    <property type="component" value="Unassembled WGS sequence"/>
</dbReference>
<dbReference type="InParanoid" id="A0A3N4LBP3"/>
<dbReference type="Pfam" id="PF02225">
    <property type="entry name" value="PA"/>
    <property type="match status" value="1"/>
</dbReference>
<feature type="signal peptide" evidence="2">
    <location>
        <begin position="1"/>
        <end position="26"/>
    </location>
</feature>
<name>A0A3N4LBP3_9PEZI</name>
<organism evidence="4 5">
    <name type="scientific">Terfezia boudieri ATCC MYA-4762</name>
    <dbReference type="NCBI Taxonomy" id="1051890"/>
    <lineage>
        <taxon>Eukaryota</taxon>
        <taxon>Fungi</taxon>
        <taxon>Dikarya</taxon>
        <taxon>Ascomycota</taxon>
        <taxon>Pezizomycotina</taxon>
        <taxon>Pezizomycetes</taxon>
        <taxon>Pezizales</taxon>
        <taxon>Pezizaceae</taxon>
        <taxon>Terfezia</taxon>
    </lineage>
</organism>
<dbReference type="Gene3D" id="3.50.30.30">
    <property type="match status" value="1"/>
</dbReference>
<feature type="domain" description="PA" evidence="3">
    <location>
        <begin position="100"/>
        <end position="206"/>
    </location>
</feature>
<dbReference type="SUPFAM" id="SSF52025">
    <property type="entry name" value="PA domain"/>
    <property type="match status" value="1"/>
</dbReference>
<evidence type="ECO:0000259" key="3">
    <source>
        <dbReference type="Pfam" id="PF02225"/>
    </source>
</evidence>
<evidence type="ECO:0000313" key="4">
    <source>
        <dbReference type="EMBL" id="RPB20303.1"/>
    </source>
</evidence>
<proteinExistence type="predicted"/>
<dbReference type="EMBL" id="ML121574">
    <property type="protein sequence ID" value="RPB20303.1"/>
    <property type="molecule type" value="Genomic_DNA"/>
</dbReference>
<gene>
    <name evidence="4" type="ORF">L211DRAFT_526884</name>
</gene>
<keyword evidence="5" id="KW-1185">Reference proteome</keyword>
<dbReference type="STRING" id="1051890.A0A3N4LBP3"/>
<feature type="compositionally biased region" description="Acidic residues" evidence="1">
    <location>
        <begin position="108"/>
        <end position="127"/>
    </location>
</feature>
<evidence type="ECO:0000256" key="1">
    <source>
        <dbReference type="SAM" id="MobiDB-lite"/>
    </source>
</evidence>
<sequence>MPPLPRLLFLLSTTLFSLSFIPLITSTNFGFHCNDDSGGGLSTRAPSLFPKSAIITLMDDESTFFLARPAAFGPELPEGDTGGSGDEAEGGGGRRKKGLTGRLVAVPDGEDGCGEEETLPGEDDENEDKAASISGEGLGKGEADEGRDIYINGRIVLLPRGGCGFLQKVLWAQRRGALAVVVGDNVSGRGLVTMYAKGDTSNVAIPTDVYTHPPAKSDSFSRTGVPVRKLLGTWCGDAYEKEEHC</sequence>
<evidence type="ECO:0000256" key="2">
    <source>
        <dbReference type="SAM" id="SignalP"/>
    </source>
</evidence>
<protein>
    <recommendedName>
        <fullName evidence="3">PA domain-containing protein</fullName>
    </recommendedName>
</protein>
<accession>A0A3N4LBP3</accession>
<feature type="chain" id="PRO_5018292280" description="PA domain-containing protein" evidence="2">
    <location>
        <begin position="27"/>
        <end position="245"/>
    </location>
</feature>
<dbReference type="InterPro" id="IPR046450">
    <property type="entry name" value="PA_dom_sf"/>
</dbReference>
<evidence type="ECO:0000313" key="5">
    <source>
        <dbReference type="Proteomes" id="UP000267821"/>
    </source>
</evidence>
<keyword evidence="2" id="KW-0732">Signal</keyword>
<reference evidence="4 5" key="1">
    <citation type="journal article" date="2018" name="Nat. Ecol. Evol.">
        <title>Pezizomycetes genomes reveal the molecular basis of ectomycorrhizal truffle lifestyle.</title>
        <authorList>
            <person name="Murat C."/>
            <person name="Payen T."/>
            <person name="Noel B."/>
            <person name="Kuo A."/>
            <person name="Morin E."/>
            <person name="Chen J."/>
            <person name="Kohler A."/>
            <person name="Krizsan K."/>
            <person name="Balestrini R."/>
            <person name="Da Silva C."/>
            <person name="Montanini B."/>
            <person name="Hainaut M."/>
            <person name="Levati E."/>
            <person name="Barry K.W."/>
            <person name="Belfiori B."/>
            <person name="Cichocki N."/>
            <person name="Clum A."/>
            <person name="Dockter R.B."/>
            <person name="Fauchery L."/>
            <person name="Guy J."/>
            <person name="Iotti M."/>
            <person name="Le Tacon F."/>
            <person name="Lindquist E.A."/>
            <person name="Lipzen A."/>
            <person name="Malagnac F."/>
            <person name="Mello A."/>
            <person name="Molinier V."/>
            <person name="Miyauchi S."/>
            <person name="Poulain J."/>
            <person name="Riccioni C."/>
            <person name="Rubini A."/>
            <person name="Sitrit Y."/>
            <person name="Splivallo R."/>
            <person name="Traeger S."/>
            <person name="Wang M."/>
            <person name="Zifcakova L."/>
            <person name="Wipf D."/>
            <person name="Zambonelli A."/>
            <person name="Paolocci F."/>
            <person name="Nowrousian M."/>
            <person name="Ottonello S."/>
            <person name="Baldrian P."/>
            <person name="Spatafora J.W."/>
            <person name="Henrissat B."/>
            <person name="Nagy L.G."/>
            <person name="Aury J.M."/>
            <person name="Wincker P."/>
            <person name="Grigoriev I.V."/>
            <person name="Bonfante P."/>
            <person name="Martin F.M."/>
        </authorList>
    </citation>
    <scope>NUCLEOTIDE SEQUENCE [LARGE SCALE GENOMIC DNA]</scope>
    <source>
        <strain evidence="4 5">ATCC MYA-4762</strain>
    </source>
</reference>